<proteinExistence type="predicted"/>
<name>A0A8C3YMX5_9CETA</name>
<dbReference type="Proteomes" id="UP000694540">
    <property type="component" value="Unplaced"/>
</dbReference>
<dbReference type="Ensembl" id="ENSCWAT00000026789.1">
    <property type="protein sequence ID" value="ENSCWAP00000024700.1"/>
    <property type="gene ID" value="ENSCWAG00000018815.1"/>
</dbReference>
<reference evidence="1" key="2">
    <citation type="submission" date="2025-09" db="UniProtKB">
        <authorList>
            <consortium name="Ensembl"/>
        </authorList>
    </citation>
    <scope>IDENTIFICATION</scope>
</reference>
<sequence length="56" mass="6344">MHRSELLSESDIGNIVGNKLPLTYLLSERKSVYCSDLSKLKIFHHLTQENPGSENT</sequence>
<keyword evidence="2" id="KW-1185">Reference proteome</keyword>
<accession>A0A8C3YMX5</accession>
<evidence type="ECO:0000313" key="2">
    <source>
        <dbReference type="Proteomes" id="UP000694540"/>
    </source>
</evidence>
<protein>
    <submittedName>
        <fullName evidence="1">Uncharacterized protein</fullName>
    </submittedName>
</protein>
<organism evidence="1 2">
    <name type="scientific">Catagonus wagneri</name>
    <name type="common">Chacoan peccary</name>
    <dbReference type="NCBI Taxonomy" id="51154"/>
    <lineage>
        <taxon>Eukaryota</taxon>
        <taxon>Metazoa</taxon>
        <taxon>Chordata</taxon>
        <taxon>Craniata</taxon>
        <taxon>Vertebrata</taxon>
        <taxon>Euteleostomi</taxon>
        <taxon>Mammalia</taxon>
        <taxon>Eutheria</taxon>
        <taxon>Laurasiatheria</taxon>
        <taxon>Artiodactyla</taxon>
        <taxon>Suina</taxon>
        <taxon>Tayassuidae</taxon>
        <taxon>Catagonus</taxon>
    </lineage>
</organism>
<dbReference type="AlphaFoldDB" id="A0A8C3YMX5"/>
<reference evidence="1" key="1">
    <citation type="submission" date="2025-08" db="UniProtKB">
        <authorList>
            <consortium name="Ensembl"/>
        </authorList>
    </citation>
    <scope>IDENTIFICATION</scope>
</reference>
<evidence type="ECO:0000313" key="1">
    <source>
        <dbReference type="Ensembl" id="ENSCWAP00000024700.1"/>
    </source>
</evidence>